<organism evidence="1 2">
    <name type="scientific">Meishania litoralis</name>
    <dbReference type="NCBI Taxonomy" id="3434685"/>
    <lineage>
        <taxon>Bacteria</taxon>
        <taxon>Pseudomonadati</taxon>
        <taxon>Bacteroidota</taxon>
        <taxon>Flavobacteriia</taxon>
        <taxon>Flavobacteriales</taxon>
        <taxon>Flavobacteriaceae</taxon>
        <taxon>Meishania</taxon>
    </lineage>
</organism>
<gene>
    <name evidence="1" type="ORF">ACEZ3G_03140</name>
</gene>
<evidence type="ECO:0000313" key="1">
    <source>
        <dbReference type="EMBL" id="MFH6602457.1"/>
    </source>
</evidence>
<reference evidence="1" key="1">
    <citation type="submission" date="2024-09" db="EMBL/GenBank/DDBJ databases">
        <authorList>
            <person name="Liu J."/>
        </authorList>
    </citation>
    <scope>NUCLEOTIDE SEQUENCE</scope>
    <source>
        <strain evidence="1">NBU2967</strain>
    </source>
</reference>
<evidence type="ECO:0000313" key="2">
    <source>
        <dbReference type="Proteomes" id="UP001595191"/>
    </source>
</evidence>
<name>A0ACC7LLL2_9FLAO</name>
<protein>
    <submittedName>
        <fullName evidence="1">3-deoxy-D-manno-octulosonic acid transferase</fullName>
    </submittedName>
</protein>
<accession>A0ACC7LLL2</accession>
<dbReference type="Proteomes" id="UP001595191">
    <property type="component" value="Unassembled WGS sequence"/>
</dbReference>
<keyword evidence="2" id="KW-1185">Reference proteome</keyword>
<proteinExistence type="predicted"/>
<comment type="caution">
    <text evidence="1">The sequence shown here is derived from an EMBL/GenBank/DDBJ whole genome shotgun (WGS) entry which is preliminary data.</text>
</comment>
<dbReference type="EMBL" id="JBHFPV010000001">
    <property type="protein sequence ID" value="MFH6602457.1"/>
    <property type="molecule type" value="Genomic_DNA"/>
</dbReference>
<sequence>MQFVYNFVALISWFFLKAVALFNPKIRLFVQGRKNVIPTLKNAISGSDEIIWVHVASLGEFEQGLPIMEKLRTEFPTYKILVSFFSPSGYEIKKDTRVADLTTYLPIDTAKNATLFLEFARPKLAIFIKYEIWPNYLKELNKRQIPTILASAIFKQNQIYFKWYGGFMRDTLRTFSHIFLQDDSSARLLESIGIKNTTVSGDTRLDRVSEILERDNRLSFLEQFKKNRLCFVAGSTWPEDEAILVDYINNAPKGLKYVLAPHKIENNKILGLTGAISKKTVRYSKFDENTIADFEVLIIDHIGLLTKIYSYADIAYVGGGFATGLHNTLEPAVFGIPVIVGPNYHGFKEAEDLVAKKGILSVADSFQFSELMKKLLDDVGLRSKSGTINASYISKNKGASIQIIEYIRKLL</sequence>
<keyword evidence="1" id="KW-0808">Transferase</keyword>